<dbReference type="InterPro" id="IPR001611">
    <property type="entry name" value="Leu-rich_rpt"/>
</dbReference>
<dbReference type="SMART" id="SM00369">
    <property type="entry name" value="LRR_TYP"/>
    <property type="match status" value="9"/>
</dbReference>
<evidence type="ECO:0000256" key="4">
    <source>
        <dbReference type="ARBA" id="ARBA00022475"/>
    </source>
</evidence>
<evidence type="ECO:0000256" key="9">
    <source>
        <dbReference type="ARBA" id="ARBA00022737"/>
    </source>
</evidence>
<keyword evidence="9" id="KW-0677">Repeat</keyword>
<keyword evidence="10" id="KW-0418">Kinase</keyword>
<sequence>MAHHDPTLRMLLLLLLVQMSQLVAVGSLLPPAAAAPTHTEHLTGAVPLPQAAAVVPCRPDQEWALLRLKRSFSITDEFMAAFRSWRAGTDCCRWDGVSCGYADGRVTSLDLGGRHLVSGGLDPSLFRLTSLEYLSLASNDFNVSELPSTGFERLTNLTHLNLRSTNIAGNVPAGIGSLKNLVSLDLSADFKIYTLTDDNYVLYLNSSRNPHQLIESNFENLVANLRNLRELNLGLLLDLSDNGERWCKALVNSCPKLQVLGLSYCLLSGPICGELSHLHSLSVIDLSFNHLSGPIPDFSNIPNLTVLQLRCNWLEGWVSPLIFQHKNLVTIDLYHNLEIHGNLPNFSTGSHLETVSVSETKFNGTIPDSIGNLKSLKELGLGASGFSGNLPPSIGNLRSLNSLEISGLGLSGSMPSWVANLSSLTTLQFADCGLSGSIPSFLGDMRNLTKLVLSNCNFSGTIPSHIFNLTQLQILLLHSNNFIGTVELTSMWILPDLFILDLSDNKLVVVDGTDNSSIVSIPKLGVLRLSRCNISKFPNFLRHQDEIFSLDLSHNQIDGAIPQWAWETWNGMERLFLGNNKFTSVGHDPFLPMSHIDGLDLSFNMFEGPIPIPQGYANMLDYSNNRFSSIPFNFTTHLKDVSFFKAARNNFFGKIPQSFCSATSLQLLDLSYNSFDGTIPSCLMDNLQYLEVLNLKENELQGEFPNNINENCSFESLIFSGNRIEGQLPRSLAFCKYLEVLDVGNNQINDSFPCWMSTLNALQVLVLKSNKFFGQVAQHFAEEKSTCEFQSARIVDLASNRFSGTLPQEWFKKLKAMMIEDSNVTLVMEFDITRLGKYDYTVALTYKGSEIIFTKILRTLVFIDLSDNAFHGSIPEAIGELVLLNVLNISHNSLTGPIPSQLGRLAQLESLDISSNELSGEIPRQLASLDFLTVLNLSNNKLEGEIPESPHFLTFSNSSFLGNDGLCGPPLSKGCSNITSLNVIPSKKNSHDVLLFLFAGLGFGFGFAISIVVIWGIPIRKRSRVRQRAL</sequence>
<evidence type="ECO:0000256" key="13">
    <source>
        <dbReference type="ARBA" id="ARBA00023180"/>
    </source>
</evidence>
<dbReference type="eggNOG" id="KOG0619">
    <property type="taxonomic scope" value="Eukaryota"/>
</dbReference>
<evidence type="ECO:0000259" key="18">
    <source>
        <dbReference type="Pfam" id="PF08263"/>
    </source>
</evidence>
<dbReference type="Gramene" id="OGLUM01G04150.1">
    <property type="protein sequence ID" value="OGLUM01G04150.1"/>
    <property type="gene ID" value="OGLUM01G04150"/>
</dbReference>
<evidence type="ECO:0000256" key="16">
    <source>
        <dbReference type="SAM" id="Phobius"/>
    </source>
</evidence>
<dbReference type="InterPro" id="IPR046956">
    <property type="entry name" value="RLP23-like"/>
</dbReference>
<keyword evidence="5" id="KW-0723">Serine/threonine-protein kinase</keyword>
<reference evidence="20" key="3">
    <citation type="submission" date="2018-05" db="EMBL/GenBank/DDBJ databases">
        <title>OgluRS3 (Oryza glumaepatula Reference Sequence Version 3).</title>
        <authorList>
            <person name="Zhang J."/>
            <person name="Kudrna D."/>
            <person name="Lee S."/>
            <person name="Talag J."/>
            <person name="Welchert J."/>
            <person name="Wing R.A."/>
        </authorList>
    </citation>
    <scope>NUCLEOTIDE SEQUENCE [LARGE SCALE GENOMIC DNA]</scope>
</reference>
<organism evidence="20">
    <name type="scientific">Oryza glumipatula</name>
    <dbReference type="NCBI Taxonomy" id="40148"/>
    <lineage>
        <taxon>Eukaryota</taxon>
        <taxon>Viridiplantae</taxon>
        <taxon>Streptophyta</taxon>
        <taxon>Embryophyta</taxon>
        <taxon>Tracheophyta</taxon>
        <taxon>Spermatophyta</taxon>
        <taxon>Magnoliopsida</taxon>
        <taxon>Liliopsida</taxon>
        <taxon>Poales</taxon>
        <taxon>Poaceae</taxon>
        <taxon>BOP clade</taxon>
        <taxon>Oryzoideae</taxon>
        <taxon>Oryzeae</taxon>
        <taxon>Oryzinae</taxon>
        <taxon>Oryza</taxon>
    </lineage>
</organism>
<evidence type="ECO:0000256" key="5">
    <source>
        <dbReference type="ARBA" id="ARBA00022527"/>
    </source>
</evidence>
<feature type="domain" description="Disease resistance R13L4/SHOC-2-like LRR" evidence="19">
    <location>
        <begin position="368"/>
        <end position="543"/>
    </location>
</feature>
<evidence type="ECO:0000259" key="19">
    <source>
        <dbReference type="Pfam" id="PF23598"/>
    </source>
</evidence>
<dbReference type="GO" id="GO:0004674">
    <property type="term" value="F:protein serine/threonine kinase activity"/>
    <property type="evidence" value="ECO:0007669"/>
    <property type="project" value="UniProtKB-KW"/>
</dbReference>
<evidence type="ECO:0000256" key="2">
    <source>
        <dbReference type="ARBA" id="ARBA00009592"/>
    </source>
</evidence>
<dbReference type="HOGENOM" id="CLU_000288_18_3_1"/>
<feature type="chain" id="PRO_5002350652" description="non-specific serine/threonine protein kinase" evidence="17">
    <location>
        <begin position="35"/>
        <end position="1030"/>
    </location>
</feature>
<comment type="subcellular location">
    <subcellularLocation>
        <location evidence="1">Cell membrane</location>
        <topology evidence="1">Single-pass type I membrane protein</topology>
    </subcellularLocation>
</comment>
<keyword evidence="21" id="KW-1185">Reference proteome</keyword>
<dbReference type="InterPro" id="IPR032675">
    <property type="entry name" value="LRR_dom_sf"/>
</dbReference>
<evidence type="ECO:0000256" key="6">
    <source>
        <dbReference type="ARBA" id="ARBA00022614"/>
    </source>
</evidence>
<proteinExistence type="inferred from homology"/>
<keyword evidence="8 17" id="KW-0732">Signal</keyword>
<feature type="domain" description="Leucine-rich repeat-containing N-terminal plant-type" evidence="18">
    <location>
        <begin position="60"/>
        <end position="99"/>
    </location>
</feature>
<protein>
    <recommendedName>
        <fullName evidence="3">non-specific serine/threonine protein kinase</fullName>
        <ecNumber evidence="3">2.7.11.1</ecNumber>
    </recommendedName>
</protein>
<dbReference type="EC" id="2.7.11.1" evidence="3"/>
<dbReference type="PANTHER" id="PTHR48061">
    <property type="entry name" value="LEUCINE-RICH REPEAT RECEPTOR PROTEIN KINASE EMS1-LIKE-RELATED"/>
    <property type="match status" value="1"/>
</dbReference>
<dbReference type="FunFam" id="3.80.10.10:FF:000095">
    <property type="entry name" value="LRR receptor-like serine/threonine-protein kinase GSO1"/>
    <property type="match status" value="1"/>
</dbReference>
<reference evidence="20" key="2">
    <citation type="submission" date="2015-04" db="UniProtKB">
        <authorList>
            <consortium name="EnsemblPlants"/>
        </authorList>
    </citation>
    <scope>IDENTIFICATION</scope>
</reference>
<feature type="signal peptide" evidence="17">
    <location>
        <begin position="1"/>
        <end position="34"/>
    </location>
</feature>
<dbReference type="InterPro" id="IPR055414">
    <property type="entry name" value="LRR_R13L4/SHOC2-like"/>
</dbReference>
<dbReference type="Gene3D" id="3.80.10.10">
    <property type="entry name" value="Ribonuclease Inhibitor"/>
    <property type="match status" value="5"/>
</dbReference>
<dbReference type="FunFam" id="3.80.10.10:FF:000213">
    <property type="entry name" value="Tyrosine-sulfated glycopeptide receptor 1"/>
    <property type="match status" value="1"/>
</dbReference>
<dbReference type="InterPro" id="IPR013210">
    <property type="entry name" value="LRR_N_plant-typ"/>
</dbReference>
<comment type="catalytic activity">
    <reaction evidence="15">
        <text>L-seryl-[protein] + ATP = O-phospho-L-seryl-[protein] + ADP + H(+)</text>
        <dbReference type="Rhea" id="RHEA:17989"/>
        <dbReference type="Rhea" id="RHEA-COMP:9863"/>
        <dbReference type="Rhea" id="RHEA-COMP:11604"/>
        <dbReference type="ChEBI" id="CHEBI:15378"/>
        <dbReference type="ChEBI" id="CHEBI:29999"/>
        <dbReference type="ChEBI" id="CHEBI:30616"/>
        <dbReference type="ChEBI" id="CHEBI:83421"/>
        <dbReference type="ChEBI" id="CHEBI:456216"/>
        <dbReference type="EC" id="2.7.11.1"/>
    </reaction>
</comment>
<dbReference type="Pfam" id="PF00560">
    <property type="entry name" value="LRR_1"/>
    <property type="match status" value="6"/>
</dbReference>
<feature type="transmembrane region" description="Helical" evidence="16">
    <location>
        <begin position="993"/>
        <end position="1017"/>
    </location>
</feature>
<keyword evidence="6" id="KW-0433">Leucine-rich repeat</keyword>
<evidence type="ECO:0000256" key="11">
    <source>
        <dbReference type="ARBA" id="ARBA00022989"/>
    </source>
</evidence>
<dbReference type="Pfam" id="PF13516">
    <property type="entry name" value="LRR_6"/>
    <property type="match status" value="1"/>
</dbReference>
<accession>A0A0D9Y3J0</accession>
<dbReference type="PANTHER" id="PTHR48061:SF48">
    <property type="entry name" value="OS01G0162500 PROTEIN"/>
    <property type="match status" value="1"/>
</dbReference>
<keyword evidence="11 16" id="KW-1133">Transmembrane helix</keyword>
<evidence type="ECO:0000256" key="12">
    <source>
        <dbReference type="ARBA" id="ARBA00023136"/>
    </source>
</evidence>
<keyword evidence="7 16" id="KW-0812">Transmembrane</keyword>
<keyword evidence="4" id="KW-1003">Cell membrane</keyword>
<comment type="similarity">
    <text evidence="2">Belongs to the RLP family.</text>
</comment>
<dbReference type="InterPro" id="IPR003591">
    <property type="entry name" value="Leu-rich_rpt_typical-subtyp"/>
</dbReference>
<evidence type="ECO:0000256" key="15">
    <source>
        <dbReference type="ARBA" id="ARBA00048679"/>
    </source>
</evidence>
<dbReference type="Proteomes" id="UP000026961">
    <property type="component" value="Chromosome 1"/>
</dbReference>
<evidence type="ECO:0000313" key="20">
    <source>
        <dbReference type="EnsemblPlants" id="OGLUM01G04150.1"/>
    </source>
</evidence>
<dbReference type="Pfam" id="PF08263">
    <property type="entry name" value="LRRNT_2"/>
    <property type="match status" value="1"/>
</dbReference>
<evidence type="ECO:0000256" key="10">
    <source>
        <dbReference type="ARBA" id="ARBA00022777"/>
    </source>
</evidence>
<dbReference type="GO" id="GO:0005886">
    <property type="term" value="C:plasma membrane"/>
    <property type="evidence" value="ECO:0007669"/>
    <property type="project" value="UniProtKB-SubCell"/>
</dbReference>
<reference evidence="20" key="1">
    <citation type="submission" date="2013-08" db="EMBL/GenBank/DDBJ databases">
        <title>Oryza genome evolution.</title>
        <authorList>
            <person name="Wing R.A."/>
            <person name="Panaud O."/>
            <person name="Oliveira A.C."/>
        </authorList>
    </citation>
    <scope>NUCLEOTIDE SEQUENCE</scope>
</reference>
<dbReference type="STRING" id="40148.A0A0D9Y3J0"/>
<keyword evidence="13" id="KW-0325">Glycoprotein</keyword>
<comment type="catalytic activity">
    <reaction evidence="14">
        <text>L-threonyl-[protein] + ATP = O-phospho-L-threonyl-[protein] + ADP + H(+)</text>
        <dbReference type="Rhea" id="RHEA:46608"/>
        <dbReference type="Rhea" id="RHEA-COMP:11060"/>
        <dbReference type="Rhea" id="RHEA-COMP:11605"/>
        <dbReference type="ChEBI" id="CHEBI:15378"/>
        <dbReference type="ChEBI" id="CHEBI:30013"/>
        <dbReference type="ChEBI" id="CHEBI:30616"/>
        <dbReference type="ChEBI" id="CHEBI:61977"/>
        <dbReference type="ChEBI" id="CHEBI:456216"/>
        <dbReference type="EC" id="2.7.11.1"/>
    </reaction>
</comment>
<dbReference type="Pfam" id="PF23598">
    <property type="entry name" value="LRR_14"/>
    <property type="match status" value="1"/>
</dbReference>
<dbReference type="SUPFAM" id="SSF52058">
    <property type="entry name" value="L domain-like"/>
    <property type="match status" value="2"/>
</dbReference>
<evidence type="ECO:0000313" key="21">
    <source>
        <dbReference type="Proteomes" id="UP000026961"/>
    </source>
</evidence>
<dbReference type="EnsemblPlants" id="OGLUM01G04150.1">
    <property type="protein sequence ID" value="OGLUM01G04150.1"/>
    <property type="gene ID" value="OGLUM01G04150"/>
</dbReference>
<keyword evidence="10" id="KW-0808">Transferase</keyword>
<evidence type="ECO:0000256" key="1">
    <source>
        <dbReference type="ARBA" id="ARBA00004251"/>
    </source>
</evidence>
<dbReference type="SUPFAM" id="SSF52047">
    <property type="entry name" value="RNI-like"/>
    <property type="match status" value="1"/>
</dbReference>
<name>A0A0D9Y3J0_9ORYZ</name>
<evidence type="ECO:0000256" key="7">
    <source>
        <dbReference type="ARBA" id="ARBA00022692"/>
    </source>
</evidence>
<evidence type="ECO:0000256" key="3">
    <source>
        <dbReference type="ARBA" id="ARBA00012513"/>
    </source>
</evidence>
<evidence type="ECO:0000256" key="14">
    <source>
        <dbReference type="ARBA" id="ARBA00047899"/>
    </source>
</evidence>
<evidence type="ECO:0000256" key="8">
    <source>
        <dbReference type="ARBA" id="ARBA00022729"/>
    </source>
</evidence>
<keyword evidence="12 16" id="KW-0472">Membrane</keyword>
<dbReference type="AlphaFoldDB" id="A0A0D9Y3J0"/>
<evidence type="ECO:0000256" key="17">
    <source>
        <dbReference type="SAM" id="SignalP"/>
    </source>
</evidence>